<name>A0A4R0IXQ9_9ACTN</name>
<evidence type="ECO:0000313" key="2">
    <source>
        <dbReference type="EMBL" id="TCC36358.1"/>
    </source>
</evidence>
<evidence type="ECO:0000313" key="3">
    <source>
        <dbReference type="Proteomes" id="UP000294225"/>
    </source>
</evidence>
<reference evidence="2 3" key="1">
    <citation type="submission" date="2019-02" db="EMBL/GenBank/DDBJ databases">
        <title>Kribbella capetownensis sp. nov. and Kribbella speibonae sp. nov., isolated from soil.</title>
        <authorList>
            <person name="Curtis S.M."/>
            <person name="Norton I."/>
            <person name="Everest G.J."/>
            <person name="Meyers P.R."/>
        </authorList>
    </citation>
    <scope>NUCLEOTIDE SEQUENCE [LARGE SCALE GENOMIC DNA]</scope>
    <source>
        <strain evidence="2 3">YM55</strain>
    </source>
</reference>
<dbReference type="AlphaFoldDB" id="A0A4R0IXQ9"/>
<organism evidence="2 3">
    <name type="scientific">Kribbella speibonae</name>
    <dbReference type="NCBI Taxonomy" id="1572660"/>
    <lineage>
        <taxon>Bacteria</taxon>
        <taxon>Bacillati</taxon>
        <taxon>Actinomycetota</taxon>
        <taxon>Actinomycetes</taxon>
        <taxon>Propionibacteriales</taxon>
        <taxon>Kribbellaceae</taxon>
        <taxon>Kribbella</taxon>
    </lineage>
</organism>
<dbReference type="Proteomes" id="UP000294225">
    <property type="component" value="Unassembled WGS sequence"/>
</dbReference>
<accession>A0A4R0IXQ9</accession>
<protein>
    <submittedName>
        <fullName evidence="2">Uncharacterized protein</fullName>
    </submittedName>
</protein>
<feature type="compositionally biased region" description="Basic and acidic residues" evidence="1">
    <location>
        <begin position="9"/>
        <end position="23"/>
    </location>
</feature>
<comment type="caution">
    <text evidence="2">The sequence shown here is derived from an EMBL/GenBank/DDBJ whole genome shotgun (WGS) entry which is preliminary data.</text>
</comment>
<dbReference type="EMBL" id="SJKC01000003">
    <property type="protein sequence ID" value="TCC36358.1"/>
    <property type="molecule type" value="Genomic_DNA"/>
</dbReference>
<dbReference type="RefSeq" id="WP_131498184.1">
    <property type="nucleotide sequence ID" value="NZ_SJKC01000003.1"/>
</dbReference>
<proteinExistence type="predicted"/>
<sequence>MVQRVLGLVDHDQPGRPDPDPHPRTPYSARRTPEAVLAEIDTTRSAVADAPIRHPSPRDE</sequence>
<evidence type="ECO:0000256" key="1">
    <source>
        <dbReference type="SAM" id="MobiDB-lite"/>
    </source>
</evidence>
<gene>
    <name evidence="2" type="ORF">E0H92_27305</name>
</gene>
<feature type="region of interest" description="Disordered" evidence="1">
    <location>
        <begin position="1"/>
        <end position="31"/>
    </location>
</feature>